<evidence type="ECO:0000256" key="2">
    <source>
        <dbReference type="ARBA" id="ARBA00022777"/>
    </source>
</evidence>
<name>A0A7W5JVR5_9ACTN</name>
<dbReference type="Pfam" id="PF13581">
    <property type="entry name" value="HATPase_c_2"/>
    <property type="match status" value="1"/>
</dbReference>
<reference evidence="5 6" key="1">
    <citation type="submission" date="2020-08" db="EMBL/GenBank/DDBJ databases">
        <title>Sequencing the genomes of 1000 actinobacteria strains.</title>
        <authorList>
            <person name="Klenk H.-P."/>
        </authorList>
    </citation>
    <scope>NUCLEOTIDE SEQUENCE [LARGE SCALE GENOMIC DNA]</scope>
    <source>
        <strain evidence="5 6">DSM 11053</strain>
    </source>
</reference>
<dbReference type="Gene3D" id="1.20.5.1930">
    <property type="match status" value="1"/>
</dbReference>
<keyword evidence="2 5" id="KW-0418">Kinase</keyword>
<evidence type="ECO:0000256" key="3">
    <source>
        <dbReference type="ARBA" id="ARBA00023012"/>
    </source>
</evidence>
<dbReference type="Pfam" id="PF13185">
    <property type="entry name" value="GAF_2"/>
    <property type="match status" value="2"/>
</dbReference>
<proteinExistence type="predicted"/>
<evidence type="ECO:0000313" key="5">
    <source>
        <dbReference type="EMBL" id="MBB3327240.1"/>
    </source>
</evidence>
<dbReference type="Pfam" id="PF07730">
    <property type="entry name" value="HisKA_3"/>
    <property type="match status" value="1"/>
</dbReference>
<keyword evidence="1" id="KW-0808">Transferase</keyword>
<dbReference type="InterPro" id="IPR003018">
    <property type="entry name" value="GAF"/>
</dbReference>
<dbReference type="PANTHER" id="PTHR24421:SF56">
    <property type="entry name" value="OXYGEN SENSOR HISTIDINE KINASE RESPONSE REGULATOR DOST"/>
    <property type="match status" value="1"/>
</dbReference>
<evidence type="ECO:0000313" key="6">
    <source>
        <dbReference type="Proteomes" id="UP000565572"/>
    </source>
</evidence>
<keyword evidence="3" id="KW-0902">Two-component regulatory system</keyword>
<feature type="domain" description="GAF" evidence="4">
    <location>
        <begin position="201"/>
        <end position="348"/>
    </location>
</feature>
<dbReference type="SMART" id="SM00065">
    <property type="entry name" value="GAF"/>
    <property type="match status" value="2"/>
</dbReference>
<dbReference type="AlphaFoldDB" id="A0A7W5JVR5"/>
<gene>
    <name evidence="5" type="ORF">FHX39_002184</name>
</gene>
<feature type="domain" description="GAF" evidence="4">
    <location>
        <begin position="32"/>
        <end position="179"/>
    </location>
</feature>
<evidence type="ECO:0000256" key="1">
    <source>
        <dbReference type="ARBA" id="ARBA00022679"/>
    </source>
</evidence>
<dbReference type="InterPro" id="IPR011712">
    <property type="entry name" value="Sig_transdc_His_kin_sub3_dim/P"/>
</dbReference>
<dbReference type="RefSeq" id="WP_183338340.1">
    <property type="nucleotide sequence ID" value="NZ_JACHZG010000001.1"/>
</dbReference>
<dbReference type="InterPro" id="IPR050482">
    <property type="entry name" value="Sensor_HK_TwoCompSys"/>
</dbReference>
<dbReference type="PANTHER" id="PTHR24421">
    <property type="entry name" value="NITRATE/NITRITE SENSOR PROTEIN NARX-RELATED"/>
    <property type="match status" value="1"/>
</dbReference>
<evidence type="ECO:0000259" key="4">
    <source>
        <dbReference type="SMART" id="SM00065"/>
    </source>
</evidence>
<protein>
    <submittedName>
        <fullName evidence="5">Signal transduction histidine kinase</fullName>
    </submittedName>
</protein>
<dbReference type="GO" id="GO:0046983">
    <property type="term" value="F:protein dimerization activity"/>
    <property type="evidence" value="ECO:0007669"/>
    <property type="project" value="InterPro"/>
</dbReference>
<dbReference type="SUPFAM" id="SSF55874">
    <property type="entry name" value="ATPase domain of HSP90 chaperone/DNA topoisomerase II/histidine kinase"/>
    <property type="match status" value="1"/>
</dbReference>
<dbReference type="Proteomes" id="UP000565572">
    <property type="component" value="Unassembled WGS sequence"/>
</dbReference>
<dbReference type="GO" id="GO:0000155">
    <property type="term" value="F:phosphorelay sensor kinase activity"/>
    <property type="evidence" value="ECO:0007669"/>
    <property type="project" value="InterPro"/>
</dbReference>
<keyword evidence="6" id="KW-1185">Reference proteome</keyword>
<accession>A0A7W5JVR5</accession>
<dbReference type="InterPro" id="IPR003594">
    <property type="entry name" value="HATPase_dom"/>
</dbReference>
<organism evidence="5 6">
    <name type="scientific">Microlunatus antarcticus</name>
    <dbReference type="NCBI Taxonomy" id="53388"/>
    <lineage>
        <taxon>Bacteria</taxon>
        <taxon>Bacillati</taxon>
        <taxon>Actinomycetota</taxon>
        <taxon>Actinomycetes</taxon>
        <taxon>Propionibacteriales</taxon>
        <taxon>Propionibacteriaceae</taxon>
        <taxon>Microlunatus</taxon>
    </lineage>
</organism>
<comment type="caution">
    <text evidence="5">The sequence shown here is derived from an EMBL/GenBank/DDBJ whole genome shotgun (WGS) entry which is preliminary data.</text>
</comment>
<dbReference type="Gene3D" id="3.30.450.40">
    <property type="match status" value="2"/>
</dbReference>
<sequence>MAEPDERAGRGPTQDGLRALLAANRSIVEELALPAVLRRVVAAAQVVAGARYAALGVIGPDGRLEEFVHTGMSPETVAQIGELPQGLGILGALIETPVAARRTRIESDRLSVGFPAGHPPMTTFLGVPVRSRDVVFGNLYLTDRTDGRPFSAEDEELVLALAATAGIAIENARLYSDTRRRQDWLAAAAEITRGLLNPSSDATLVLQRIADTVARLAEADVAAVVLPTDDDPESLEIAVVAGRDAEGLLALRYPRTGTLDWMAMEEGVGVLLDSVSEQNLHVHLTEAMSVGPVMALPLIGEWGARGVIVVGRIEERPRFTEAELDLAGGFAAQAALALELADARADQQRLTVLEDRNRIARDLHDHVIQRLYASGLSLQGALATPQAEPVRGVLARTVTDLGDTIRQIRTSIFALTDSDPDRPGPRTAVLDVVRRAGAGLRTSPRVLFLGPVDTLVDDVLLADLTAVVSEALTNVVRHADAELVEVDVQVVGDRVRVVVSDDGAGLGDQPWGRGLGNLHRRALEAGGSLGLTPRDGGGLRLEWEAPLAVGDRRS</sequence>
<dbReference type="SUPFAM" id="SSF55781">
    <property type="entry name" value="GAF domain-like"/>
    <property type="match status" value="2"/>
</dbReference>
<dbReference type="InterPro" id="IPR029016">
    <property type="entry name" value="GAF-like_dom_sf"/>
</dbReference>
<dbReference type="InterPro" id="IPR036890">
    <property type="entry name" value="HATPase_C_sf"/>
</dbReference>
<dbReference type="Gene3D" id="3.30.565.10">
    <property type="entry name" value="Histidine kinase-like ATPase, C-terminal domain"/>
    <property type="match status" value="1"/>
</dbReference>
<dbReference type="EMBL" id="JACHZG010000001">
    <property type="protein sequence ID" value="MBB3327240.1"/>
    <property type="molecule type" value="Genomic_DNA"/>
</dbReference>
<dbReference type="GO" id="GO:0016020">
    <property type="term" value="C:membrane"/>
    <property type="evidence" value="ECO:0007669"/>
    <property type="project" value="InterPro"/>
</dbReference>